<keyword evidence="3" id="KW-1185">Reference proteome</keyword>
<dbReference type="EMBL" id="JGZC01000001">
    <property type="protein sequence ID" value="KFI71667.1"/>
    <property type="molecule type" value="Genomic_DNA"/>
</dbReference>
<dbReference type="RefSeq" id="WP_051914863.1">
    <property type="nucleotide sequence ID" value="NZ_JGZC01000001.1"/>
</dbReference>
<protein>
    <submittedName>
        <fullName evidence="2">Protein tyrosine phosphatase</fullName>
    </submittedName>
</protein>
<dbReference type="InterPro" id="IPR023485">
    <property type="entry name" value="Ptyr_pPase"/>
</dbReference>
<sequence>MHILFVCTGNISRSPMAEILAPHIFNEPSLEFSSAGTHGLHDYAISWKAERLLQRNHISQMTVDAFRSRRLTAAIAAAVA</sequence>
<name>A0A087BKW7_9BIFI</name>
<dbReference type="AlphaFoldDB" id="A0A087BKW7"/>
<dbReference type="Gene3D" id="3.40.50.2300">
    <property type="match status" value="1"/>
</dbReference>
<proteinExistence type="predicted"/>
<dbReference type="InterPro" id="IPR036196">
    <property type="entry name" value="Ptyr_pPase_sf"/>
</dbReference>
<gene>
    <name evidence="2" type="ORF">BMERY_1189</name>
</gene>
<evidence type="ECO:0000313" key="2">
    <source>
        <dbReference type="EMBL" id="KFI71667.1"/>
    </source>
</evidence>
<evidence type="ECO:0000259" key="1">
    <source>
        <dbReference type="Pfam" id="PF01451"/>
    </source>
</evidence>
<comment type="caution">
    <text evidence="2">The sequence shown here is derived from an EMBL/GenBank/DDBJ whole genome shotgun (WGS) entry which is preliminary data.</text>
</comment>
<dbReference type="Pfam" id="PF01451">
    <property type="entry name" value="LMWPc"/>
    <property type="match status" value="1"/>
</dbReference>
<dbReference type="Proteomes" id="UP000029060">
    <property type="component" value="Unassembled WGS sequence"/>
</dbReference>
<reference evidence="2 3" key="1">
    <citation type="submission" date="2014-03" db="EMBL/GenBank/DDBJ databases">
        <title>Genomics of Bifidobacteria.</title>
        <authorList>
            <person name="Ventura M."/>
            <person name="Milani C."/>
            <person name="Lugli G.A."/>
        </authorList>
    </citation>
    <scope>NUCLEOTIDE SEQUENCE [LARGE SCALE GENOMIC DNA]</scope>
    <source>
        <strain evidence="2 3">LMG 11341</strain>
    </source>
</reference>
<organism evidence="2 3">
    <name type="scientific">Bifidobacterium merycicum</name>
    <dbReference type="NCBI Taxonomy" id="78345"/>
    <lineage>
        <taxon>Bacteria</taxon>
        <taxon>Bacillati</taxon>
        <taxon>Actinomycetota</taxon>
        <taxon>Actinomycetes</taxon>
        <taxon>Bifidobacteriales</taxon>
        <taxon>Bifidobacteriaceae</taxon>
        <taxon>Bifidobacterium</taxon>
    </lineage>
</organism>
<dbReference type="SUPFAM" id="SSF52788">
    <property type="entry name" value="Phosphotyrosine protein phosphatases I"/>
    <property type="match status" value="1"/>
</dbReference>
<accession>A0A087BKW7</accession>
<dbReference type="OrthoDB" id="9784339at2"/>
<evidence type="ECO:0000313" key="3">
    <source>
        <dbReference type="Proteomes" id="UP000029060"/>
    </source>
</evidence>
<dbReference type="STRING" id="78345.BMERY_1189"/>
<feature type="domain" description="Phosphotyrosine protein phosphatase I" evidence="1">
    <location>
        <begin position="3"/>
        <end position="59"/>
    </location>
</feature>